<dbReference type="Gene3D" id="3.40.50.300">
    <property type="entry name" value="P-loop containing nucleotide triphosphate hydrolases"/>
    <property type="match status" value="1"/>
</dbReference>
<proteinExistence type="inferred from homology"/>
<dbReference type="PANTHER" id="PTHR47980">
    <property type="entry name" value="LD44762P"/>
    <property type="match status" value="1"/>
</dbReference>
<dbReference type="PROSITE" id="PS51421">
    <property type="entry name" value="RAS"/>
    <property type="match status" value="1"/>
</dbReference>
<organism evidence="6 7">
    <name type="scientific">Patella caerulea</name>
    <name type="common">Rayed Mediterranean limpet</name>
    <dbReference type="NCBI Taxonomy" id="87958"/>
    <lineage>
        <taxon>Eukaryota</taxon>
        <taxon>Metazoa</taxon>
        <taxon>Spiralia</taxon>
        <taxon>Lophotrochozoa</taxon>
        <taxon>Mollusca</taxon>
        <taxon>Gastropoda</taxon>
        <taxon>Patellogastropoda</taxon>
        <taxon>Patelloidea</taxon>
        <taxon>Patellidae</taxon>
        <taxon>Patella</taxon>
    </lineage>
</organism>
<evidence type="ECO:0000313" key="6">
    <source>
        <dbReference type="EMBL" id="KAK6191416.1"/>
    </source>
</evidence>
<accession>A0AAN8K760</accession>
<gene>
    <name evidence="6" type="ORF">SNE40_003110</name>
</gene>
<dbReference type="SMART" id="SM00175">
    <property type="entry name" value="RAB"/>
    <property type="match status" value="1"/>
</dbReference>
<dbReference type="GO" id="GO:0003924">
    <property type="term" value="F:GTPase activity"/>
    <property type="evidence" value="ECO:0007669"/>
    <property type="project" value="InterPro"/>
</dbReference>
<evidence type="ECO:0000256" key="2">
    <source>
        <dbReference type="ARBA" id="ARBA00022741"/>
    </source>
</evidence>
<comment type="caution">
    <text evidence="6">The sequence shown here is derived from an EMBL/GenBank/DDBJ whole genome shotgun (WGS) entry which is preliminary data.</text>
</comment>
<evidence type="ECO:0000256" key="3">
    <source>
        <dbReference type="ARBA" id="ARBA00023134"/>
    </source>
</evidence>
<dbReference type="SUPFAM" id="SSF52540">
    <property type="entry name" value="P-loop containing nucleoside triphosphate hydrolases"/>
    <property type="match status" value="1"/>
</dbReference>
<keyword evidence="5" id="KW-0636">Prenylation</keyword>
<name>A0AAN8K760_PATCE</name>
<dbReference type="NCBIfam" id="TIGR00231">
    <property type="entry name" value="small_GTP"/>
    <property type="match status" value="1"/>
</dbReference>
<dbReference type="GO" id="GO:0005525">
    <property type="term" value="F:GTP binding"/>
    <property type="evidence" value="ECO:0007669"/>
    <property type="project" value="UniProtKB-KW"/>
</dbReference>
<dbReference type="Proteomes" id="UP001347796">
    <property type="component" value="Unassembled WGS sequence"/>
</dbReference>
<dbReference type="InterPro" id="IPR001806">
    <property type="entry name" value="Small_GTPase"/>
</dbReference>
<dbReference type="AlphaFoldDB" id="A0AAN8K760"/>
<keyword evidence="7" id="KW-1185">Reference proteome</keyword>
<dbReference type="FunFam" id="3.40.50.300:FF:001447">
    <property type="entry name" value="Ras-related protein Rab-1B"/>
    <property type="match status" value="1"/>
</dbReference>
<dbReference type="InterPro" id="IPR050305">
    <property type="entry name" value="Small_GTPase_Rab"/>
</dbReference>
<evidence type="ECO:0000256" key="1">
    <source>
        <dbReference type="ARBA" id="ARBA00006270"/>
    </source>
</evidence>
<evidence type="ECO:0000313" key="7">
    <source>
        <dbReference type="Proteomes" id="UP001347796"/>
    </source>
</evidence>
<keyword evidence="3" id="KW-0342">GTP-binding</keyword>
<protein>
    <submittedName>
        <fullName evidence="6">Uncharacterized protein</fullName>
    </submittedName>
</protein>
<dbReference type="InterPro" id="IPR005225">
    <property type="entry name" value="Small_GTP-bd"/>
</dbReference>
<dbReference type="SMART" id="SM00174">
    <property type="entry name" value="RHO"/>
    <property type="match status" value="1"/>
</dbReference>
<dbReference type="Pfam" id="PF00071">
    <property type="entry name" value="Ras"/>
    <property type="match status" value="1"/>
</dbReference>
<evidence type="ECO:0000256" key="4">
    <source>
        <dbReference type="ARBA" id="ARBA00023288"/>
    </source>
</evidence>
<comment type="similarity">
    <text evidence="1">Belongs to the small GTPase superfamily. Rab family.</text>
</comment>
<sequence>MEEFDYQFKVILLGDCGVGKTSLIRTLSQKNDSNAGGCCCYSSPPNASAELEFKKHGRRVKVHVTDTGGQERYRSLTTSYFRGADGCLIMYSVNNTTSFENVPNWSETLENNTCKNILTTLLAGTRRHTSDDSQVPEARARKMSDYLEVPCVQIDLDNVSSIIEVFEQLVDIMINKYRIRESIAVELRRASAAVVPGKQKFQCVC</sequence>
<evidence type="ECO:0000256" key="5">
    <source>
        <dbReference type="ARBA" id="ARBA00023289"/>
    </source>
</evidence>
<dbReference type="PROSITE" id="PS51419">
    <property type="entry name" value="RAB"/>
    <property type="match status" value="1"/>
</dbReference>
<dbReference type="InterPro" id="IPR027417">
    <property type="entry name" value="P-loop_NTPase"/>
</dbReference>
<keyword evidence="2" id="KW-0547">Nucleotide-binding</keyword>
<keyword evidence="4" id="KW-0449">Lipoprotein</keyword>
<dbReference type="SMART" id="SM00173">
    <property type="entry name" value="RAS"/>
    <property type="match status" value="1"/>
</dbReference>
<reference evidence="6 7" key="1">
    <citation type="submission" date="2024-01" db="EMBL/GenBank/DDBJ databases">
        <title>The genome of the rayed Mediterranean limpet Patella caerulea (Linnaeus, 1758).</title>
        <authorList>
            <person name="Anh-Thu Weber A."/>
            <person name="Halstead-Nussloch G."/>
        </authorList>
    </citation>
    <scope>NUCLEOTIDE SEQUENCE [LARGE SCALE GENOMIC DNA]</scope>
    <source>
        <strain evidence="6">AATW-2023a</strain>
        <tissue evidence="6">Whole specimen</tissue>
    </source>
</reference>
<dbReference type="EMBL" id="JAZGQO010000002">
    <property type="protein sequence ID" value="KAK6191416.1"/>
    <property type="molecule type" value="Genomic_DNA"/>
</dbReference>
<dbReference type="PRINTS" id="PR00449">
    <property type="entry name" value="RASTRNSFRMNG"/>
</dbReference>
<dbReference type="CDD" id="cd00154">
    <property type="entry name" value="Rab"/>
    <property type="match status" value="1"/>
</dbReference>